<evidence type="ECO:0000313" key="9">
    <source>
        <dbReference type="Proteomes" id="UP000479132"/>
    </source>
</evidence>
<evidence type="ECO:0000256" key="7">
    <source>
        <dbReference type="SAM" id="Coils"/>
    </source>
</evidence>
<evidence type="ECO:0000256" key="6">
    <source>
        <dbReference type="RuleBase" id="RU365089"/>
    </source>
</evidence>
<dbReference type="PANTHER" id="PTHR33217:SF7">
    <property type="entry name" value="TRANSPOSASE FOR INSERTION SEQUENCE ELEMENT IS1081"/>
    <property type="match status" value="1"/>
</dbReference>
<dbReference type="GO" id="GO:0004803">
    <property type="term" value="F:transposase activity"/>
    <property type="evidence" value="ECO:0007669"/>
    <property type="project" value="UniProtKB-UniRule"/>
</dbReference>
<accession>A0A6M1T9C7</accession>
<keyword evidence="6" id="KW-0814">Transposable element</keyword>
<gene>
    <name evidence="8" type="ORF">G3569_17085</name>
</gene>
<reference evidence="8 9" key="1">
    <citation type="submission" date="2020-02" db="EMBL/GenBank/DDBJ databases">
        <title>Aliifodinibius halophilus 2W32, complete genome.</title>
        <authorList>
            <person name="Li Y."/>
            <person name="Wu S."/>
        </authorList>
    </citation>
    <scope>NUCLEOTIDE SEQUENCE [LARGE SCALE GENOMIC DNA]</scope>
    <source>
        <strain evidence="8 9">2W32</strain>
    </source>
</reference>
<evidence type="ECO:0000256" key="3">
    <source>
        <dbReference type="ARBA" id="ARBA00022578"/>
    </source>
</evidence>
<sequence length="241" mass="28140">MFWPIETGWGESEAVWSEFIKGLKKRRLSGVRLFVSDNHPEIKVALRKHYSGVPWQRCQYHFRPNALDQVPKKREDQILEALERGWKRGNSYQQAKDKLEELVNELSDSLLDLANWLREQAPQTLTVFQVDLASHRRRVRTTNAVERLHQELKTADCGFLEPLKEQHADWITGRRYLRLDQLKKLQKNRNFSSKDPSEENNQTSNGLVTFTEKSCTGSNLVSVFISQGFVLYLRCIKPTLK</sequence>
<evidence type="ECO:0000313" key="8">
    <source>
        <dbReference type="EMBL" id="NGP90075.1"/>
    </source>
</evidence>
<dbReference type="GO" id="GO:0006313">
    <property type="term" value="P:DNA transposition"/>
    <property type="evidence" value="ECO:0007669"/>
    <property type="project" value="UniProtKB-UniRule"/>
</dbReference>
<dbReference type="AlphaFoldDB" id="A0A6M1T9C7"/>
<keyword evidence="7" id="KW-0175">Coiled coil</keyword>
<dbReference type="RefSeq" id="WP_165271304.1">
    <property type="nucleotide sequence ID" value="NZ_JAALLS010000032.1"/>
</dbReference>
<keyword evidence="5 6" id="KW-0233">DNA recombination</keyword>
<keyword evidence="3 6" id="KW-0815">Transposition</keyword>
<comment type="caution">
    <text evidence="8">The sequence shown here is derived from an EMBL/GenBank/DDBJ whole genome shotgun (WGS) entry which is preliminary data.</text>
</comment>
<dbReference type="Pfam" id="PF00872">
    <property type="entry name" value="Transposase_mut"/>
    <property type="match status" value="1"/>
</dbReference>
<feature type="coiled-coil region" evidence="7">
    <location>
        <begin position="92"/>
        <end position="119"/>
    </location>
</feature>
<dbReference type="Proteomes" id="UP000479132">
    <property type="component" value="Unassembled WGS sequence"/>
</dbReference>
<dbReference type="InterPro" id="IPR001207">
    <property type="entry name" value="Transposase_mutator"/>
</dbReference>
<name>A0A6M1T9C7_9BACT</name>
<evidence type="ECO:0000256" key="5">
    <source>
        <dbReference type="ARBA" id="ARBA00023172"/>
    </source>
</evidence>
<dbReference type="GO" id="GO:0003677">
    <property type="term" value="F:DNA binding"/>
    <property type="evidence" value="ECO:0007669"/>
    <property type="project" value="UniProtKB-UniRule"/>
</dbReference>
<evidence type="ECO:0000256" key="2">
    <source>
        <dbReference type="ARBA" id="ARBA00010961"/>
    </source>
</evidence>
<evidence type="ECO:0000256" key="1">
    <source>
        <dbReference type="ARBA" id="ARBA00002190"/>
    </source>
</evidence>
<comment type="function">
    <text evidence="1 6">Required for the transposition of the insertion element.</text>
</comment>
<comment type="similarity">
    <text evidence="2 6">Belongs to the transposase mutator family.</text>
</comment>
<keyword evidence="4 6" id="KW-0238">DNA-binding</keyword>
<protein>
    <recommendedName>
        <fullName evidence="6">Mutator family transposase</fullName>
    </recommendedName>
</protein>
<keyword evidence="9" id="KW-1185">Reference proteome</keyword>
<evidence type="ECO:0000256" key="4">
    <source>
        <dbReference type="ARBA" id="ARBA00023125"/>
    </source>
</evidence>
<dbReference type="PANTHER" id="PTHR33217">
    <property type="entry name" value="TRANSPOSASE FOR INSERTION SEQUENCE ELEMENT IS1081"/>
    <property type="match status" value="1"/>
</dbReference>
<proteinExistence type="inferred from homology"/>
<dbReference type="EMBL" id="JAALLS010000032">
    <property type="protein sequence ID" value="NGP90075.1"/>
    <property type="molecule type" value="Genomic_DNA"/>
</dbReference>
<organism evidence="8 9">
    <name type="scientific">Fodinibius halophilus</name>
    <dbReference type="NCBI Taxonomy" id="1736908"/>
    <lineage>
        <taxon>Bacteria</taxon>
        <taxon>Pseudomonadati</taxon>
        <taxon>Balneolota</taxon>
        <taxon>Balneolia</taxon>
        <taxon>Balneolales</taxon>
        <taxon>Balneolaceae</taxon>
        <taxon>Fodinibius</taxon>
    </lineage>
</organism>